<dbReference type="EMBL" id="MU863631">
    <property type="protein sequence ID" value="KAK4102593.1"/>
    <property type="molecule type" value="Genomic_DNA"/>
</dbReference>
<organism evidence="2 3">
    <name type="scientific">Parathielavia hyrcaniae</name>
    <dbReference type="NCBI Taxonomy" id="113614"/>
    <lineage>
        <taxon>Eukaryota</taxon>
        <taxon>Fungi</taxon>
        <taxon>Dikarya</taxon>
        <taxon>Ascomycota</taxon>
        <taxon>Pezizomycotina</taxon>
        <taxon>Sordariomycetes</taxon>
        <taxon>Sordariomycetidae</taxon>
        <taxon>Sordariales</taxon>
        <taxon>Chaetomiaceae</taxon>
        <taxon>Parathielavia</taxon>
    </lineage>
</organism>
<name>A0AAN6Q323_9PEZI</name>
<keyword evidence="3" id="KW-1185">Reference proteome</keyword>
<evidence type="ECO:0000313" key="3">
    <source>
        <dbReference type="Proteomes" id="UP001305647"/>
    </source>
</evidence>
<accession>A0AAN6Q323</accession>
<reference evidence="2" key="1">
    <citation type="journal article" date="2023" name="Mol. Phylogenet. Evol.">
        <title>Genome-scale phylogeny and comparative genomics of the fungal order Sordariales.</title>
        <authorList>
            <person name="Hensen N."/>
            <person name="Bonometti L."/>
            <person name="Westerberg I."/>
            <person name="Brannstrom I.O."/>
            <person name="Guillou S."/>
            <person name="Cros-Aarteil S."/>
            <person name="Calhoun S."/>
            <person name="Haridas S."/>
            <person name="Kuo A."/>
            <person name="Mondo S."/>
            <person name="Pangilinan J."/>
            <person name="Riley R."/>
            <person name="LaButti K."/>
            <person name="Andreopoulos B."/>
            <person name="Lipzen A."/>
            <person name="Chen C."/>
            <person name="Yan M."/>
            <person name="Daum C."/>
            <person name="Ng V."/>
            <person name="Clum A."/>
            <person name="Steindorff A."/>
            <person name="Ohm R.A."/>
            <person name="Martin F."/>
            <person name="Silar P."/>
            <person name="Natvig D.O."/>
            <person name="Lalanne C."/>
            <person name="Gautier V."/>
            <person name="Ament-Velasquez S.L."/>
            <person name="Kruys A."/>
            <person name="Hutchinson M.I."/>
            <person name="Powell A.J."/>
            <person name="Barry K."/>
            <person name="Miller A.N."/>
            <person name="Grigoriev I.V."/>
            <person name="Debuchy R."/>
            <person name="Gladieux P."/>
            <person name="Hiltunen Thoren M."/>
            <person name="Johannesson H."/>
        </authorList>
    </citation>
    <scope>NUCLEOTIDE SEQUENCE</scope>
    <source>
        <strain evidence="2">CBS 757.83</strain>
    </source>
</reference>
<proteinExistence type="predicted"/>
<sequence>MLILIGHIKPERILFAPPGGSHPDIDEAVYCTELGLAPRVVSLLKRLPYWASSEFVEWAETRPDSYLPNYRDPEQVRRSRRVCGLPIGINPLAGLVDAPLRPGDVILFFEREGETWILDTEANTIRRRDNAATMLDQIRQQYPDYVPEFPDETNHYRNRPALHAPTVLADYVEDLRRLVVMPTGGLGTIEANVVSTDWNPGVAEVREALLQQYGWPDAFRAQEWRREGPPSTRLRGKNAAGAREGFDYP</sequence>
<gene>
    <name evidence="2" type="ORF">N658DRAFT_523153</name>
</gene>
<feature type="region of interest" description="Disordered" evidence="1">
    <location>
        <begin position="224"/>
        <end position="249"/>
    </location>
</feature>
<dbReference type="Proteomes" id="UP001305647">
    <property type="component" value="Unassembled WGS sequence"/>
</dbReference>
<dbReference type="AlphaFoldDB" id="A0AAN6Q323"/>
<reference evidence="2" key="2">
    <citation type="submission" date="2023-05" db="EMBL/GenBank/DDBJ databases">
        <authorList>
            <consortium name="Lawrence Berkeley National Laboratory"/>
            <person name="Steindorff A."/>
            <person name="Hensen N."/>
            <person name="Bonometti L."/>
            <person name="Westerberg I."/>
            <person name="Brannstrom I.O."/>
            <person name="Guillou S."/>
            <person name="Cros-Aarteil S."/>
            <person name="Calhoun S."/>
            <person name="Haridas S."/>
            <person name="Kuo A."/>
            <person name="Mondo S."/>
            <person name="Pangilinan J."/>
            <person name="Riley R."/>
            <person name="Labutti K."/>
            <person name="Andreopoulos B."/>
            <person name="Lipzen A."/>
            <person name="Chen C."/>
            <person name="Yanf M."/>
            <person name="Daum C."/>
            <person name="Ng V."/>
            <person name="Clum A."/>
            <person name="Ohm R."/>
            <person name="Martin F."/>
            <person name="Silar P."/>
            <person name="Natvig D."/>
            <person name="Lalanne C."/>
            <person name="Gautier V."/>
            <person name="Ament-Velasquez S.L."/>
            <person name="Kruys A."/>
            <person name="Hutchinson M.I."/>
            <person name="Powell A.J."/>
            <person name="Barry K."/>
            <person name="Miller A.N."/>
            <person name="Grigoriev I.V."/>
            <person name="Debuchy R."/>
            <person name="Gladieux P."/>
            <person name="Thoren M.H."/>
            <person name="Johannesson H."/>
        </authorList>
    </citation>
    <scope>NUCLEOTIDE SEQUENCE</scope>
    <source>
        <strain evidence="2">CBS 757.83</strain>
    </source>
</reference>
<comment type="caution">
    <text evidence="2">The sequence shown here is derived from an EMBL/GenBank/DDBJ whole genome shotgun (WGS) entry which is preliminary data.</text>
</comment>
<evidence type="ECO:0000313" key="2">
    <source>
        <dbReference type="EMBL" id="KAK4102593.1"/>
    </source>
</evidence>
<evidence type="ECO:0000256" key="1">
    <source>
        <dbReference type="SAM" id="MobiDB-lite"/>
    </source>
</evidence>
<protein>
    <submittedName>
        <fullName evidence="2">Uncharacterized protein</fullName>
    </submittedName>
</protein>